<keyword evidence="1 10" id="KW-0597">Phosphoprotein</keyword>
<dbReference type="CDD" id="cd06170">
    <property type="entry name" value="LuxR_C_like"/>
    <property type="match status" value="1"/>
</dbReference>
<dbReference type="Gene3D" id="3.30.565.10">
    <property type="entry name" value="Histidine kinase-like ATPase, C-terminal domain"/>
    <property type="match status" value="1"/>
</dbReference>
<dbReference type="PROSITE" id="PS50109">
    <property type="entry name" value="HIS_KIN"/>
    <property type="match status" value="1"/>
</dbReference>
<dbReference type="Pfam" id="PF07730">
    <property type="entry name" value="HisKA_3"/>
    <property type="match status" value="1"/>
</dbReference>
<keyword evidence="9" id="KW-0804">Transcription</keyword>
<keyword evidence="11" id="KW-0472">Membrane</keyword>
<evidence type="ECO:0000259" key="13">
    <source>
        <dbReference type="PROSITE" id="PS50109"/>
    </source>
</evidence>
<accession>A0A5D0CXH0</accession>
<name>A0A5D0CXH0_9BACL</name>
<dbReference type="GO" id="GO:0046983">
    <property type="term" value="F:protein dimerization activity"/>
    <property type="evidence" value="ECO:0007669"/>
    <property type="project" value="InterPro"/>
</dbReference>
<dbReference type="InterPro" id="IPR005467">
    <property type="entry name" value="His_kinase_dom"/>
</dbReference>
<dbReference type="Gene3D" id="1.20.5.1930">
    <property type="match status" value="1"/>
</dbReference>
<keyword evidence="16" id="KW-1185">Reference proteome</keyword>
<dbReference type="AlphaFoldDB" id="A0A5D0CXH0"/>
<evidence type="ECO:0000256" key="6">
    <source>
        <dbReference type="ARBA" id="ARBA00023012"/>
    </source>
</evidence>
<evidence type="ECO:0000256" key="3">
    <source>
        <dbReference type="ARBA" id="ARBA00022741"/>
    </source>
</evidence>
<feature type="domain" description="Histidine kinase" evidence="13">
    <location>
        <begin position="204"/>
        <end position="385"/>
    </location>
</feature>
<dbReference type="EMBL" id="VSDO01000001">
    <property type="protein sequence ID" value="TYA14671.1"/>
    <property type="molecule type" value="Genomic_DNA"/>
</dbReference>
<dbReference type="InterPro" id="IPR003594">
    <property type="entry name" value="HATPase_dom"/>
</dbReference>
<dbReference type="GO" id="GO:0006355">
    <property type="term" value="P:regulation of DNA-templated transcription"/>
    <property type="evidence" value="ECO:0007669"/>
    <property type="project" value="InterPro"/>
</dbReference>
<dbReference type="SMART" id="SM00421">
    <property type="entry name" value="HTH_LUXR"/>
    <property type="match status" value="1"/>
</dbReference>
<evidence type="ECO:0000256" key="4">
    <source>
        <dbReference type="ARBA" id="ARBA00022777"/>
    </source>
</evidence>
<dbReference type="PROSITE" id="PS50043">
    <property type="entry name" value="HTH_LUXR_2"/>
    <property type="match status" value="1"/>
</dbReference>
<evidence type="ECO:0000256" key="9">
    <source>
        <dbReference type="ARBA" id="ARBA00023163"/>
    </source>
</evidence>
<evidence type="ECO:0000259" key="12">
    <source>
        <dbReference type="PROSITE" id="PS50043"/>
    </source>
</evidence>
<keyword evidence="2" id="KW-0808">Transferase</keyword>
<evidence type="ECO:0000256" key="2">
    <source>
        <dbReference type="ARBA" id="ARBA00022679"/>
    </source>
</evidence>
<reference evidence="15 16" key="1">
    <citation type="submission" date="2019-08" db="EMBL/GenBank/DDBJ databases">
        <title>Genome sequencing of Paenibacillus faecis DSM 23593(T).</title>
        <authorList>
            <person name="Kook J.-K."/>
            <person name="Park S.-N."/>
            <person name="Lim Y.K."/>
        </authorList>
    </citation>
    <scope>NUCLEOTIDE SEQUENCE [LARGE SCALE GENOMIC DNA]</scope>
    <source>
        <strain evidence="15 16">DSM 23593</strain>
    </source>
</reference>
<feature type="domain" description="HTH luxR-type" evidence="12">
    <location>
        <begin position="529"/>
        <end position="594"/>
    </location>
</feature>
<keyword evidence="11" id="KW-1133">Transmembrane helix</keyword>
<dbReference type="Pfam" id="PF00196">
    <property type="entry name" value="GerE"/>
    <property type="match status" value="1"/>
</dbReference>
<dbReference type="CDD" id="cd16917">
    <property type="entry name" value="HATPase_UhpB-NarQ-NarX-like"/>
    <property type="match status" value="1"/>
</dbReference>
<feature type="modified residue" description="4-aspartylphosphate" evidence="10">
    <location>
        <position position="443"/>
    </location>
</feature>
<dbReference type="CDD" id="cd17535">
    <property type="entry name" value="REC_NarL-like"/>
    <property type="match status" value="1"/>
</dbReference>
<sequence>MLERFKTGGKWSWPDWVMLCIHGVWVTAVLIFMYQDQPDFPLGFVLPVLLASHLIPFILVHYKFPHYLAAALILAGGTSILLAYNFGLLRLFLPVLLMLGFYTRGRGHALALPLAVGIFVISATAPGSPLALQRPFWGQSVADALVLYGVGFALQKGAAAINNISNKLAVVKEQYTILEQYSSQIEKMTLLEERYRLARELHDTIGHSYTSLILGMEALRPQIGSPEGEEKLGALLSLARNGLDEIRRQVHRMDPVEESVPLDQALMQMIEEFKTSTGIRVFFRTMGQPYPVMKQAKLVLYRCLQESLTNASRHGRASRIEVTLQYDAASLMLQIQDNGAGSSKLQYGFGLNAMRDRLSALQGNLYIHSHEEQGTLVTCAIPNRVHEGTERIRVLIVDDQLLVLESLRLLLGEEKDMQVRVAGDGRQAMEACERELPDLILMDIHMPEMDGLHATRLVKEKWPEVRVIMMTTLDEVDVAAESLRLGAEGYLLKSVHPKELAATIRLVYSGGTMISPHVAQQLFQQPDNNVANPYGLTERERDILQCLTEGLRNKAIAEKLHLSEGTVRNYISSIYLKLQVNDRDAAVAKVKEEQLGVKSS</sequence>
<evidence type="ECO:0000256" key="8">
    <source>
        <dbReference type="ARBA" id="ARBA00023125"/>
    </source>
</evidence>
<feature type="transmembrane region" description="Helical" evidence="11">
    <location>
        <begin position="12"/>
        <end position="34"/>
    </location>
</feature>
<evidence type="ECO:0000313" key="15">
    <source>
        <dbReference type="EMBL" id="TYA14671.1"/>
    </source>
</evidence>
<keyword evidence="8" id="KW-0238">DNA-binding</keyword>
<dbReference type="InterPro" id="IPR058245">
    <property type="entry name" value="NreC/VraR/RcsB-like_REC"/>
</dbReference>
<dbReference type="Gene3D" id="3.40.50.2300">
    <property type="match status" value="1"/>
</dbReference>
<dbReference type="InterPro" id="IPR011006">
    <property type="entry name" value="CheY-like_superfamily"/>
</dbReference>
<evidence type="ECO:0000256" key="5">
    <source>
        <dbReference type="ARBA" id="ARBA00022840"/>
    </source>
</evidence>
<dbReference type="PROSITE" id="PS50110">
    <property type="entry name" value="RESPONSE_REGULATORY"/>
    <property type="match status" value="1"/>
</dbReference>
<dbReference type="SMART" id="SM00448">
    <property type="entry name" value="REC"/>
    <property type="match status" value="1"/>
</dbReference>
<dbReference type="OrthoDB" id="9781904at2"/>
<evidence type="ECO:0000313" key="16">
    <source>
        <dbReference type="Proteomes" id="UP000325218"/>
    </source>
</evidence>
<evidence type="ECO:0000259" key="14">
    <source>
        <dbReference type="PROSITE" id="PS50110"/>
    </source>
</evidence>
<protein>
    <submittedName>
        <fullName evidence="15">Response regulator</fullName>
    </submittedName>
</protein>
<comment type="caution">
    <text evidence="15">The sequence shown here is derived from an EMBL/GenBank/DDBJ whole genome shotgun (WGS) entry which is preliminary data.</text>
</comment>
<organism evidence="15 16">
    <name type="scientific">Paenibacillus faecis</name>
    <dbReference type="NCBI Taxonomy" id="862114"/>
    <lineage>
        <taxon>Bacteria</taxon>
        <taxon>Bacillati</taxon>
        <taxon>Bacillota</taxon>
        <taxon>Bacilli</taxon>
        <taxon>Bacillales</taxon>
        <taxon>Paenibacillaceae</taxon>
        <taxon>Paenibacillus</taxon>
    </lineage>
</organism>
<evidence type="ECO:0000256" key="7">
    <source>
        <dbReference type="ARBA" id="ARBA00023015"/>
    </source>
</evidence>
<dbReference type="SMART" id="SM00387">
    <property type="entry name" value="HATPase_c"/>
    <property type="match status" value="1"/>
</dbReference>
<dbReference type="InterPro" id="IPR001789">
    <property type="entry name" value="Sig_transdc_resp-reg_receiver"/>
</dbReference>
<keyword evidence="7" id="KW-0805">Transcription regulation</keyword>
<keyword evidence="5" id="KW-0067">ATP-binding</keyword>
<evidence type="ECO:0000256" key="1">
    <source>
        <dbReference type="ARBA" id="ARBA00022553"/>
    </source>
</evidence>
<feature type="domain" description="Response regulatory" evidence="14">
    <location>
        <begin position="393"/>
        <end position="508"/>
    </location>
</feature>
<dbReference type="Proteomes" id="UP000325218">
    <property type="component" value="Unassembled WGS sequence"/>
</dbReference>
<dbReference type="SUPFAM" id="SSF55874">
    <property type="entry name" value="ATPase domain of HSP90 chaperone/DNA topoisomerase II/histidine kinase"/>
    <property type="match status" value="1"/>
</dbReference>
<dbReference type="PROSITE" id="PS00622">
    <property type="entry name" value="HTH_LUXR_1"/>
    <property type="match status" value="1"/>
</dbReference>
<dbReference type="PANTHER" id="PTHR43214">
    <property type="entry name" value="TWO-COMPONENT RESPONSE REGULATOR"/>
    <property type="match status" value="1"/>
</dbReference>
<dbReference type="GO" id="GO:0003677">
    <property type="term" value="F:DNA binding"/>
    <property type="evidence" value="ECO:0007669"/>
    <property type="project" value="UniProtKB-KW"/>
</dbReference>
<dbReference type="Pfam" id="PF00072">
    <property type="entry name" value="Response_reg"/>
    <property type="match status" value="1"/>
</dbReference>
<dbReference type="PANTHER" id="PTHR43214:SF24">
    <property type="entry name" value="TRANSCRIPTIONAL REGULATORY PROTEIN NARL-RELATED"/>
    <property type="match status" value="1"/>
</dbReference>
<evidence type="ECO:0000256" key="11">
    <source>
        <dbReference type="SAM" id="Phobius"/>
    </source>
</evidence>
<feature type="transmembrane region" description="Helical" evidence="11">
    <location>
        <begin position="67"/>
        <end position="87"/>
    </location>
</feature>
<keyword evidence="11" id="KW-0812">Transmembrane</keyword>
<dbReference type="SUPFAM" id="SSF52172">
    <property type="entry name" value="CheY-like"/>
    <property type="match status" value="1"/>
</dbReference>
<evidence type="ECO:0000256" key="10">
    <source>
        <dbReference type="PROSITE-ProRule" id="PRU00169"/>
    </source>
</evidence>
<dbReference type="GO" id="GO:0000155">
    <property type="term" value="F:phosphorelay sensor kinase activity"/>
    <property type="evidence" value="ECO:0007669"/>
    <property type="project" value="InterPro"/>
</dbReference>
<keyword evidence="6" id="KW-0902">Two-component regulatory system</keyword>
<dbReference type="InterPro" id="IPR011712">
    <property type="entry name" value="Sig_transdc_His_kin_sub3_dim/P"/>
</dbReference>
<keyword evidence="4" id="KW-0418">Kinase</keyword>
<proteinExistence type="predicted"/>
<dbReference type="InterPro" id="IPR039420">
    <property type="entry name" value="WalR-like"/>
</dbReference>
<dbReference type="Pfam" id="PF02518">
    <property type="entry name" value="HATPase_c"/>
    <property type="match status" value="1"/>
</dbReference>
<gene>
    <name evidence="15" type="ORF">FRY98_03030</name>
</gene>
<dbReference type="GO" id="GO:0016020">
    <property type="term" value="C:membrane"/>
    <property type="evidence" value="ECO:0007669"/>
    <property type="project" value="InterPro"/>
</dbReference>
<feature type="transmembrane region" description="Helical" evidence="11">
    <location>
        <begin position="40"/>
        <end position="60"/>
    </location>
</feature>
<feature type="transmembrane region" description="Helical" evidence="11">
    <location>
        <begin position="107"/>
        <end position="125"/>
    </location>
</feature>
<dbReference type="GO" id="GO:0005524">
    <property type="term" value="F:ATP binding"/>
    <property type="evidence" value="ECO:0007669"/>
    <property type="project" value="UniProtKB-KW"/>
</dbReference>
<dbReference type="InterPro" id="IPR000792">
    <property type="entry name" value="Tscrpt_reg_LuxR_C"/>
</dbReference>
<keyword evidence="3" id="KW-0547">Nucleotide-binding</keyword>
<dbReference type="InterPro" id="IPR036890">
    <property type="entry name" value="HATPase_C_sf"/>
</dbReference>
<dbReference type="PRINTS" id="PR00038">
    <property type="entry name" value="HTHLUXR"/>
</dbReference>
<dbReference type="RefSeq" id="WP_148450265.1">
    <property type="nucleotide sequence ID" value="NZ_VSDO01000001.1"/>
</dbReference>